<sequence>MHAVPGESEAAEVQWSGRFTHDGVTEAEAVDLFPGIYSEGLDALHTTLAG</sequence>
<name>A0AA37FA67_9ACTN</name>
<dbReference type="EMBL" id="BNDZ01000003">
    <property type="protein sequence ID" value="GHI44105.1"/>
    <property type="molecule type" value="Genomic_DNA"/>
</dbReference>
<comment type="caution">
    <text evidence="1">The sequence shown here is derived from an EMBL/GenBank/DDBJ whole genome shotgun (WGS) entry which is preliminary data.</text>
</comment>
<evidence type="ECO:0008006" key="3">
    <source>
        <dbReference type="Google" id="ProtNLM"/>
    </source>
</evidence>
<dbReference type="InterPro" id="IPR023393">
    <property type="entry name" value="START-like_dom_sf"/>
</dbReference>
<gene>
    <name evidence="1" type="ORF">ScoT_02790</name>
</gene>
<accession>A0AA37FA67</accession>
<dbReference type="Proteomes" id="UP001051844">
    <property type="component" value="Unassembled WGS sequence"/>
</dbReference>
<evidence type="ECO:0000313" key="2">
    <source>
        <dbReference type="Proteomes" id="UP001051844"/>
    </source>
</evidence>
<evidence type="ECO:0000313" key="1">
    <source>
        <dbReference type="EMBL" id="GHI44105.1"/>
    </source>
</evidence>
<reference evidence="1" key="1">
    <citation type="submission" date="2022-09" db="EMBL/GenBank/DDBJ databases">
        <title>Whole genome shotgun sequence of Streptomyces albidoflavus NBRC 12854.</title>
        <authorList>
            <person name="Komaki H."/>
            <person name="Tamura T."/>
        </authorList>
    </citation>
    <scope>NUCLEOTIDE SEQUENCE</scope>
    <source>
        <strain evidence="1">NBRC 12854</strain>
    </source>
</reference>
<dbReference type="Gene3D" id="3.30.530.20">
    <property type="match status" value="1"/>
</dbReference>
<organism evidence="1 2">
    <name type="scientific">Streptomyces albidoflavus</name>
    <dbReference type="NCBI Taxonomy" id="1886"/>
    <lineage>
        <taxon>Bacteria</taxon>
        <taxon>Bacillati</taxon>
        <taxon>Actinomycetota</taxon>
        <taxon>Actinomycetes</taxon>
        <taxon>Kitasatosporales</taxon>
        <taxon>Streptomycetaceae</taxon>
        <taxon>Streptomyces</taxon>
        <taxon>Streptomyces albidoflavus group</taxon>
    </lineage>
</organism>
<protein>
    <recommendedName>
        <fullName evidence="3">SRPBCC family protein</fullName>
    </recommendedName>
</protein>
<proteinExistence type="predicted"/>
<dbReference type="AlphaFoldDB" id="A0AA37FA67"/>